<feature type="domain" description="Polypeptide-transport-associated ShlB-type" evidence="5">
    <location>
        <begin position="26"/>
        <end position="101"/>
    </location>
</feature>
<keyword evidence="2" id="KW-0812">Transmembrane</keyword>
<reference evidence="7" key="1">
    <citation type="journal article" date="2019" name="Int. J. Syst. Evol. Microbiol.">
        <title>The Global Catalogue of Microorganisms (GCM) 10K type strain sequencing project: providing services to taxonomists for standard genome sequencing and annotation.</title>
        <authorList>
            <consortium name="The Broad Institute Genomics Platform"/>
            <consortium name="The Broad Institute Genome Sequencing Center for Infectious Disease"/>
            <person name="Wu L."/>
            <person name="Ma J."/>
        </authorList>
    </citation>
    <scope>NUCLEOTIDE SEQUENCE [LARGE SCALE GENOMIC DNA]</scope>
    <source>
        <strain evidence="7">CCUG 58411</strain>
    </source>
</reference>
<evidence type="ECO:0000259" key="4">
    <source>
        <dbReference type="Pfam" id="PF03865"/>
    </source>
</evidence>
<protein>
    <submittedName>
        <fullName evidence="6">ShlB/FhaC/HecB family hemolysin secretion/activation protein</fullName>
    </submittedName>
</protein>
<dbReference type="Gene3D" id="3.10.20.310">
    <property type="entry name" value="membrane protein fhac"/>
    <property type="match status" value="1"/>
</dbReference>
<proteinExistence type="predicted"/>
<evidence type="ECO:0000256" key="2">
    <source>
        <dbReference type="ARBA" id="ARBA00022692"/>
    </source>
</evidence>
<dbReference type="Gene3D" id="2.40.160.50">
    <property type="entry name" value="membrane protein fhac: a member of the omp85/tpsb transporter family"/>
    <property type="match status" value="1"/>
</dbReference>
<evidence type="ECO:0000313" key="6">
    <source>
        <dbReference type="EMBL" id="MFD1123499.1"/>
    </source>
</evidence>
<keyword evidence="7" id="KW-1185">Reference proteome</keyword>
<evidence type="ECO:0000256" key="1">
    <source>
        <dbReference type="ARBA" id="ARBA00022452"/>
    </source>
</evidence>
<name>A0ABW3PAR1_9PROT</name>
<feature type="domain" description="Haemolysin activator HlyB C-terminal" evidence="4">
    <location>
        <begin position="164"/>
        <end position="484"/>
    </location>
</feature>
<dbReference type="Proteomes" id="UP001597206">
    <property type="component" value="Unassembled WGS sequence"/>
</dbReference>
<gene>
    <name evidence="6" type="ORF">ACFQ2T_13375</name>
</gene>
<keyword evidence="1" id="KW-0472">Membrane</keyword>
<evidence type="ECO:0000259" key="5">
    <source>
        <dbReference type="Pfam" id="PF08479"/>
    </source>
</evidence>
<dbReference type="InterPro" id="IPR005565">
    <property type="entry name" value="Hemolysn_activator_HlyB_C"/>
</dbReference>
<keyword evidence="3" id="KW-0998">Cell outer membrane</keyword>
<evidence type="ECO:0000256" key="3">
    <source>
        <dbReference type="ARBA" id="ARBA00023237"/>
    </source>
</evidence>
<dbReference type="Pfam" id="PF08479">
    <property type="entry name" value="POTRA_2"/>
    <property type="match status" value="1"/>
</dbReference>
<dbReference type="PANTHER" id="PTHR34597:SF6">
    <property type="entry name" value="BLR6126 PROTEIN"/>
    <property type="match status" value="1"/>
</dbReference>
<organism evidence="6 7">
    <name type="scientific">Methylophilus flavus</name>
    <dbReference type="NCBI Taxonomy" id="640084"/>
    <lineage>
        <taxon>Bacteria</taxon>
        <taxon>Pseudomonadati</taxon>
        <taxon>Pseudomonadota</taxon>
        <taxon>Betaproteobacteria</taxon>
        <taxon>Nitrosomonadales</taxon>
        <taxon>Methylophilaceae</taxon>
        <taxon>Methylophilus</taxon>
    </lineage>
</organism>
<dbReference type="InterPro" id="IPR013686">
    <property type="entry name" value="Polypept-transport_assoc_ShlB"/>
</dbReference>
<evidence type="ECO:0000313" key="7">
    <source>
        <dbReference type="Proteomes" id="UP001597206"/>
    </source>
</evidence>
<dbReference type="EMBL" id="JBHTLN010000007">
    <property type="protein sequence ID" value="MFD1123499.1"/>
    <property type="molecule type" value="Genomic_DNA"/>
</dbReference>
<accession>A0ABW3PAR1</accession>
<comment type="caution">
    <text evidence="6">The sequence shown here is derived from an EMBL/GenBank/DDBJ whole genome shotgun (WGS) entry which is preliminary data.</text>
</comment>
<dbReference type="Pfam" id="PF03865">
    <property type="entry name" value="ShlB"/>
    <property type="match status" value="1"/>
</dbReference>
<dbReference type="RefSeq" id="WP_379035258.1">
    <property type="nucleotide sequence ID" value="NZ_JBHTLN010000007.1"/>
</dbReference>
<dbReference type="PANTHER" id="PTHR34597">
    <property type="entry name" value="SLR1661 PROTEIN"/>
    <property type="match status" value="1"/>
</dbReference>
<sequence>MSHMVFAEEQTYTAGQVLAPTEELRFNVFEYQVDGNSVLNSGEIEKAVYPYMGEEKSIADVEQARAALEKTYQEAGYLTVSVSIPQQEVNQGTVRLLVTEGKVERLQIVDSHFHTPSEIKSRAPQFAEGTVPHFPTAQKELGTLNRNQNRQVTPVLRPGKSPGTVEVDLQVKDKLPVHGNLELNDRYSPNTTELRLNAGLKYENLFQKDHSLGLNVQVSPEDFNEVKVFSGTYIIPRMNGDYFAAYAVASDSNIAAVGDINVLGKGYIVGARYIKPLPLSDGFYHSLTFGLDYKIFKENLFLQGADTSIDTPISYWAASFGYDANIQSAYGQTQAGFVLNMAPALLGNTNKEFASKRSGSEANYAYLRVDAKHLYTFDSGWAVQGKLAWQLASQALISTEQFSVGGVESVRGYVESSRLGDDGISGSLEVRTPPLAKYLKQYQFADYIKDMYAYTFIDAGRVHIRNAAGLEPHYEIYSAGVGFKLKTTTGWFSYLDYAQAMNDAPEVENGDYRLHFRVGYEW</sequence>
<keyword evidence="1" id="KW-1134">Transmembrane beta strand</keyword>
<dbReference type="InterPro" id="IPR051544">
    <property type="entry name" value="TPS_OM_transporter"/>
</dbReference>